<keyword evidence="9" id="KW-1185">Reference proteome</keyword>
<gene>
    <name evidence="7" type="ORF">DCAR_024590</name>
    <name evidence="8" type="ORF">DCAR_0727888</name>
</gene>
<comment type="subcellular location">
    <subcellularLocation>
        <location evidence="1">Secreted</location>
        <location evidence="1">Extracellular space</location>
    </subcellularLocation>
</comment>
<dbReference type="GO" id="GO:0006508">
    <property type="term" value="P:proteolysis"/>
    <property type="evidence" value="ECO:0007669"/>
    <property type="project" value="InterPro"/>
</dbReference>
<dbReference type="SUPFAM" id="SSF50630">
    <property type="entry name" value="Acid proteases"/>
    <property type="match status" value="1"/>
</dbReference>
<comment type="similarity">
    <text evidence="2">Belongs to the peptidase A1 family.</text>
</comment>
<reference evidence="7" key="1">
    <citation type="journal article" date="2016" name="Nat. Genet.">
        <title>A high-quality carrot genome assembly provides new insights into carotenoid accumulation and asterid genome evolution.</title>
        <authorList>
            <person name="Iorizzo M."/>
            <person name="Ellison S."/>
            <person name="Senalik D."/>
            <person name="Zeng P."/>
            <person name="Satapoomin P."/>
            <person name="Huang J."/>
            <person name="Bowman M."/>
            <person name="Iovene M."/>
            <person name="Sanseverino W."/>
            <person name="Cavagnaro P."/>
            <person name="Yildiz M."/>
            <person name="Macko-Podgorni A."/>
            <person name="Moranska E."/>
            <person name="Grzebelus E."/>
            <person name="Grzebelus D."/>
            <person name="Ashrafi H."/>
            <person name="Zheng Z."/>
            <person name="Cheng S."/>
            <person name="Spooner D."/>
            <person name="Van Deynze A."/>
            <person name="Simon P."/>
        </authorList>
    </citation>
    <scope>NUCLEOTIDE SEQUENCE [LARGE SCALE GENOMIC DNA]</scope>
    <source>
        <tissue evidence="7">Leaf</tissue>
    </source>
</reference>
<dbReference type="OrthoDB" id="1904546at2759"/>
<evidence type="ECO:0000256" key="2">
    <source>
        <dbReference type="ARBA" id="ARBA00007447"/>
    </source>
</evidence>
<evidence type="ECO:0000256" key="4">
    <source>
        <dbReference type="ARBA" id="ARBA00022729"/>
    </source>
</evidence>
<protein>
    <recommendedName>
        <fullName evidence="6">Peptidase A1 domain-containing protein</fullName>
    </recommendedName>
</protein>
<feature type="domain" description="Peptidase A1" evidence="6">
    <location>
        <begin position="45"/>
        <end position="403"/>
    </location>
</feature>
<keyword evidence="4 5" id="KW-0732">Signal</keyword>
<dbReference type="STRING" id="79200.A0A164TFI6"/>
<keyword evidence="3" id="KW-0964">Secreted</keyword>
<dbReference type="AlphaFoldDB" id="A0A164TFI6"/>
<evidence type="ECO:0000313" key="8">
    <source>
        <dbReference type="EMBL" id="WOH08447.1"/>
    </source>
</evidence>
<dbReference type="GO" id="GO:0004190">
    <property type="term" value="F:aspartic-type endopeptidase activity"/>
    <property type="evidence" value="ECO:0007669"/>
    <property type="project" value="InterPro"/>
</dbReference>
<proteinExistence type="inferred from homology"/>
<dbReference type="FunFam" id="2.40.70.10:FF:000041">
    <property type="entry name" value="Basic 7S globulin"/>
    <property type="match status" value="1"/>
</dbReference>
<dbReference type="Proteomes" id="UP000077755">
    <property type="component" value="Chromosome 7"/>
</dbReference>
<accession>A0A164TFI6</accession>
<dbReference type="InterPro" id="IPR032861">
    <property type="entry name" value="TAXi_N"/>
</dbReference>
<feature type="chain" id="PRO_5007853406" description="Peptidase A1 domain-containing protein" evidence="5">
    <location>
        <begin position="22"/>
        <end position="421"/>
    </location>
</feature>
<dbReference type="GO" id="GO:0005576">
    <property type="term" value="C:extracellular region"/>
    <property type="evidence" value="ECO:0007669"/>
    <property type="project" value="UniProtKB-SubCell"/>
</dbReference>
<feature type="signal peptide" evidence="5">
    <location>
        <begin position="1"/>
        <end position="21"/>
    </location>
</feature>
<dbReference type="FunFam" id="2.40.70.10:FF:000045">
    <property type="entry name" value="Basic 7S globulin"/>
    <property type="match status" value="1"/>
</dbReference>
<evidence type="ECO:0000256" key="3">
    <source>
        <dbReference type="ARBA" id="ARBA00022525"/>
    </source>
</evidence>
<reference evidence="8" key="2">
    <citation type="submission" date="2022-03" db="EMBL/GenBank/DDBJ databases">
        <title>Draft title - Genomic analysis of global carrot germplasm unveils the trajectory of domestication and the origin of high carotenoid orange carrot.</title>
        <authorList>
            <person name="Iorizzo M."/>
            <person name="Ellison S."/>
            <person name="Senalik D."/>
            <person name="Macko-Podgorni A."/>
            <person name="Grzebelus D."/>
            <person name="Bostan H."/>
            <person name="Rolling W."/>
            <person name="Curaba J."/>
            <person name="Simon P."/>
        </authorList>
    </citation>
    <scope>NUCLEOTIDE SEQUENCE</scope>
    <source>
        <tissue evidence="8">Leaf</tissue>
    </source>
</reference>
<dbReference type="Pfam" id="PF14541">
    <property type="entry name" value="TAXi_C"/>
    <property type="match status" value="1"/>
</dbReference>
<dbReference type="Pfam" id="PF14543">
    <property type="entry name" value="TAXi_N"/>
    <property type="match status" value="1"/>
</dbReference>
<dbReference type="PANTHER" id="PTHR47965:SF22">
    <property type="entry name" value="EUKARYOTIC ASPARTYL PROTEASE FAMILY PROTEIN"/>
    <property type="match status" value="1"/>
</dbReference>
<dbReference type="OMA" id="RPCKLSG"/>
<dbReference type="InterPro" id="IPR032799">
    <property type="entry name" value="TAXi_C"/>
</dbReference>
<dbReference type="Gramene" id="KZM87456">
    <property type="protein sequence ID" value="KZM87456"/>
    <property type="gene ID" value="DCAR_024590"/>
</dbReference>
<organism evidence="7">
    <name type="scientific">Daucus carota subsp. sativus</name>
    <name type="common">Carrot</name>
    <dbReference type="NCBI Taxonomy" id="79200"/>
    <lineage>
        <taxon>Eukaryota</taxon>
        <taxon>Viridiplantae</taxon>
        <taxon>Streptophyta</taxon>
        <taxon>Embryophyta</taxon>
        <taxon>Tracheophyta</taxon>
        <taxon>Spermatophyta</taxon>
        <taxon>Magnoliopsida</taxon>
        <taxon>eudicotyledons</taxon>
        <taxon>Gunneridae</taxon>
        <taxon>Pentapetalae</taxon>
        <taxon>asterids</taxon>
        <taxon>campanulids</taxon>
        <taxon>Apiales</taxon>
        <taxon>Apiaceae</taxon>
        <taxon>Apioideae</taxon>
        <taxon>Scandiceae</taxon>
        <taxon>Daucinae</taxon>
        <taxon>Daucus</taxon>
        <taxon>Daucus sect. Daucus</taxon>
    </lineage>
</organism>
<dbReference type="PANTHER" id="PTHR47965">
    <property type="entry name" value="ASPARTYL PROTEASE-RELATED"/>
    <property type="match status" value="1"/>
</dbReference>
<evidence type="ECO:0000313" key="7">
    <source>
        <dbReference type="EMBL" id="KZM87456.1"/>
    </source>
</evidence>
<dbReference type="Gene3D" id="2.40.70.10">
    <property type="entry name" value="Acid Proteases"/>
    <property type="match status" value="2"/>
</dbReference>
<dbReference type="CDD" id="cd05489">
    <property type="entry name" value="xylanase_inhibitor_I_like"/>
    <property type="match status" value="1"/>
</dbReference>
<dbReference type="PROSITE" id="PS51767">
    <property type="entry name" value="PEPTIDASE_A1"/>
    <property type="match status" value="1"/>
</dbReference>
<dbReference type="EMBL" id="CP093349">
    <property type="protein sequence ID" value="WOH08447.1"/>
    <property type="molecule type" value="Genomic_DNA"/>
</dbReference>
<dbReference type="InterPro" id="IPR021109">
    <property type="entry name" value="Peptidase_aspartic_dom_sf"/>
</dbReference>
<dbReference type="InterPro" id="IPR001461">
    <property type="entry name" value="Aspartic_peptidase_A1"/>
</dbReference>
<sequence>MSLSIFFQLALLCCLLSLSSAKTGRPSHPKGLIFRVSKDPSTLQYTTQIKQRTPLVPVKLTIDLGGQFLWTDCEKGYTTSTYRPARCNSSPCSLAKSGNCMTECYSPARPGCTNNTCTLFPDNVIAPIATTGTLGSDVISVQSALDGTHVTISKFLFVCGSTSLLDKLSTGVTGMAGLGRTNVSMPSQFFNTFNLKRKFGVCLSPSNGAIFFGDFDSSTAPLTYTPLLINPISTASIVTEGEVSADYFIGVKSIRINQKPIPINTKLLSINATQGSGGTKLSTVHPYTVLETSIFKALVNAFVKELNVPKVRSVAPFGACFSSKSIGSVYTGPAVPTIDLVLQSKDVYWRIYGWNSMVEVSKDVMCLGFVDGGNPTTSIVIGGHQVEENLLKIDVESSRLGFSSLVYSKQICANYNFVAKS</sequence>
<evidence type="ECO:0000313" key="9">
    <source>
        <dbReference type="Proteomes" id="UP000077755"/>
    </source>
</evidence>
<dbReference type="EMBL" id="LNRQ01000007">
    <property type="protein sequence ID" value="KZM87456.1"/>
    <property type="molecule type" value="Genomic_DNA"/>
</dbReference>
<evidence type="ECO:0000259" key="6">
    <source>
        <dbReference type="PROSITE" id="PS51767"/>
    </source>
</evidence>
<dbReference type="InterPro" id="IPR033868">
    <property type="entry name" value="Xylanase_inhibitor_I-like"/>
</dbReference>
<name>A0A164TFI6_DAUCS</name>
<dbReference type="InterPro" id="IPR033121">
    <property type="entry name" value="PEPTIDASE_A1"/>
</dbReference>
<evidence type="ECO:0000256" key="1">
    <source>
        <dbReference type="ARBA" id="ARBA00004239"/>
    </source>
</evidence>
<evidence type="ECO:0000256" key="5">
    <source>
        <dbReference type="SAM" id="SignalP"/>
    </source>
</evidence>